<comment type="similarity">
    <text evidence="2">Belongs to the MAPRE family.</text>
</comment>
<feature type="coiled-coil region" evidence="10">
    <location>
        <begin position="193"/>
        <end position="220"/>
    </location>
</feature>
<organism evidence="13">
    <name type="scientific">Noctiluca scintillans</name>
    <name type="common">Sea sparkle</name>
    <name type="synonym">Red tide dinoflagellate</name>
    <dbReference type="NCBI Taxonomy" id="2966"/>
    <lineage>
        <taxon>Eukaryota</taxon>
        <taxon>Sar</taxon>
        <taxon>Alveolata</taxon>
        <taxon>Dinophyceae</taxon>
        <taxon>Noctilucales</taxon>
        <taxon>Noctilucaceae</taxon>
        <taxon>Noctiluca</taxon>
    </lineage>
</organism>
<dbReference type="PROSITE" id="PS51230">
    <property type="entry name" value="EB1_C"/>
    <property type="match status" value="1"/>
</dbReference>
<keyword evidence="5 9" id="KW-0493">Microtubule</keyword>
<evidence type="ECO:0000256" key="2">
    <source>
        <dbReference type="ARBA" id="ARBA00010729"/>
    </source>
</evidence>
<feature type="domain" description="EB1 C-terminal" evidence="12">
    <location>
        <begin position="192"/>
        <end position="269"/>
    </location>
</feature>
<gene>
    <name evidence="13" type="ORF">NSCI0253_LOCUS27866</name>
</gene>
<comment type="subcellular location">
    <subcellularLocation>
        <location evidence="1">Cytoplasm</location>
        <location evidence="1">Cytoskeleton</location>
    </subcellularLocation>
</comment>
<keyword evidence="6" id="KW-0498">Mitosis</keyword>
<sequence length="274" mass="31084">MEGAFFVSRTELLAWLNETLCLNVAKVEQCASGSVYCQILDMCHPGTVAMKRVNWVAKTDHEFIPNYKVLHAAFDRNAIEKHVDVDRLIRAKYQDNLEFLQWMKCYWDREGHANGDYNPHLAREGKALPPWARTASAPVVRNPLTHKENLRPAEEPSVKPRPQKPVQAKTARVRPGSVAAHADHSMESGSARVDDLEAKVSSQQQDIEELRTTLDGMERERDYYFGKLREVEVFCTGLQDDESRGQVSVEKFITDIQSILYAEADEGAEEDPTP</sequence>
<keyword evidence="8" id="KW-0131">Cell cycle</keyword>
<dbReference type="FunFam" id="1.10.418.10:FF:000028">
    <property type="entry name" value="RP/EB family microtubule-associated protein"/>
    <property type="match status" value="1"/>
</dbReference>
<evidence type="ECO:0000256" key="5">
    <source>
        <dbReference type="ARBA" id="ARBA00022701"/>
    </source>
</evidence>
<dbReference type="PANTHER" id="PTHR10623">
    <property type="entry name" value="MICROTUBULE-ASSOCIATED PROTEIN RP/EB FAMILY MEMBER"/>
    <property type="match status" value="1"/>
</dbReference>
<keyword evidence="7" id="KW-0206">Cytoskeleton</keyword>
<dbReference type="Gene3D" id="1.10.418.10">
    <property type="entry name" value="Calponin-like domain"/>
    <property type="match status" value="1"/>
</dbReference>
<evidence type="ECO:0000313" key="13">
    <source>
        <dbReference type="EMBL" id="CAD8853515.1"/>
    </source>
</evidence>
<name>A0A7S1AGU2_NOCSC</name>
<evidence type="ECO:0000256" key="9">
    <source>
        <dbReference type="PROSITE-ProRule" id="PRU00576"/>
    </source>
</evidence>
<dbReference type="Pfam" id="PF03271">
    <property type="entry name" value="EB1"/>
    <property type="match status" value="1"/>
</dbReference>
<feature type="compositionally biased region" description="Basic and acidic residues" evidence="11">
    <location>
        <begin position="145"/>
        <end position="158"/>
    </location>
</feature>
<evidence type="ECO:0000256" key="8">
    <source>
        <dbReference type="ARBA" id="ARBA00023306"/>
    </source>
</evidence>
<evidence type="ECO:0000256" key="6">
    <source>
        <dbReference type="ARBA" id="ARBA00022776"/>
    </source>
</evidence>
<evidence type="ECO:0000256" key="1">
    <source>
        <dbReference type="ARBA" id="ARBA00004245"/>
    </source>
</evidence>
<dbReference type="InterPro" id="IPR036872">
    <property type="entry name" value="CH_dom_sf"/>
</dbReference>
<evidence type="ECO:0000256" key="7">
    <source>
        <dbReference type="ARBA" id="ARBA00023212"/>
    </source>
</evidence>
<dbReference type="InterPro" id="IPR027328">
    <property type="entry name" value="MAPRE"/>
</dbReference>
<dbReference type="GO" id="GO:0008017">
    <property type="term" value="F:microtubule binding"/>
    <property type="evidence" value="ECO:0007669"/>
    <property type="project" value="InterPro"/>
</dbReference>
<dbReference type="EMBL" id="HBFQ01039317">
    <property type="protein sequence ID" value="CAD8853515.1"/>
    <property type="molecule type" value="Transcribed_RNA"/>
</dbReference>
<evidence type="ECO:0000256" key="11">
    <source>
        <dbReference type="SAM" id="MobiDB-lite"/>
    </source>
</evidence>
<dbReference type="SUPFAM" id="SSF140612">
    <property type="entry name" value="EB1 dimerisation domain-like"/>
    <property type="match status" value="1"/>
</dbReference>
<reference evidence="13" key="1">
    <citation type="submission" date="2021-01" db="EMBL/GenBank/DDBJ databases">
        <authorList>
            <person name="Corre E."/>
            <person name="Pelletier E."/>
            <person name="Niang G."/>
            <person name="Scheremetjew M."/>
            <person name="Finn R."/>
            <person name="Kale V."/>
            <person name="Holt S."/>
            <person name="Cochrane G."/>
            <person name="Meng A."/>
            <person name="Brown T."/>
            <person name="Cohen L."/>
        </authorList>
    </citation>
    <scope>NUCLEOTIDE SEQUENCE</scope>
</reference>
<evidence type="ECO:0000256" key="10">
    <source>
        <dbReference type="SAM" id="Coils"/>
    </source>
</evidence>
<keyword evidence="3" id="KW-0963">Cytoplasm</keyword>
<evidence type="ECO:0000256" key="3">
    <source>
        <dbReference type="ARBA" id="ARBA00022490"/>
    </source>
</evidence>
<dbReference type="InterPro" id="IPR036133">
    <property type="entry name" value="EB1_C_sf"/>
</dbReference>
<keyword evidence="4" id="KW-0132">Cell division</keyword>
<dbReference type="GO" id="GO:0051301">
    <property type="term" value="P:cell division"/>
    <property type="evidence" value="ECO:0007669"/>
    <property type="project" value="UniProtKB-KW"/>
</dbReference>
<accession>A0A7S1AGU2</accession>
<feature type="region of interest" description="Disordered" evidence="11">
    <location>
        <begin position="139"/>
        <end position="192"/>
    </location>
</feature>
<protein>
    <recommendedName>
        <fullName evidence="12">EB1 C-terminal domain-containing protein</fullName>
    </recommendedName>
</protein>
<dbReference type="AlphaFoldDB" id="A0A7S1AGU2"/>
<proteinExistence type="inferred from homology"/>
<feature type="compositionally biased region" description="Basic and acidic residues" evidence="11">
    <location>
        <begin position="181"/>
        <end position="192"/>
    </location>
</feature>
<dbReference type="GO" id="GO:0005874">
    <property type="term" value="C:microtubule"/>
    <property type="evidence" value="ECO:0007669"/>
    <property type="project" value="UniProtKB-KW"/>
</dbReference>
<keyword evidence="10" id="KW-0175">Coiled coil</keyword>
<dbReference type="InterPro" id="IPR004953">
    <property type="entry name" value="EB1_C"/>
</dbReference>
<dbReference type="Gene3D" id="1.20.5.1430">
    <property type="match status" value="1"/>
</dbReference>
<evidence type="ECO:0000259" key="12">
    <source>
        <dbReference type="PROSITE" id="PS51230"/>
    </source>
</evidence>
<evidence type="ECO:0000256" key="4">
    <source>
        <dbReference type="ARBA" id="ARBA00022618"/>
    </source>
</evidence>
<dbReference type="SUPFAM" id="SSF47576">
    <property type="entry name" value="Calponin-homology domain, CH-domain"/>
    <property type="match status" value="1"/>
</dbReference>